<gene>
    <name evidence="5" type="ORF">OKIOD_LOCUS10813</name>
</gene>
<feature type="coiled-coil region" evidence="3">
    <location>
        <begin position="68"/>
        <end position="95"/>
    </location>
</feature>
<keyword evidence="6" id="KW-1185">Reference proteome</keyword>
<evidence type="ECO:0000256" key="1">
    <source>
        <dbReference type="ARBA" id="ARBA00022443"/>
    </source>
</evidence>
<evidence type="ECO:0000256" key="3">
    <source>
        <dbReference type="SAM" id="Coils"/>
    </source>
</evidence>
<dbReference type="SUPFAM" id="SSF50044">
    <property type="entry name" value="SH3-domain"/>
    <property type="match status" value="1"/>
</dbReference>
<dbReference type="Proteomes" id="UP001158576">
    <property type="component" value="Chromosome 1"/>
</dbReference>
<evidence type="ECO:0000259" key="4">
    <source>
        <dbReference type="PROSITE" id="PS50002"/>
    </source>
</evidence>
<dbReference type="InterPro" id="IPR001452">
    <property type="entry name" value="SH3_domain"/>
</dbReference>
<protein>
    <submittedName>
        <fullName evidence="5">Oidioi.mRNA.OKI2018_I69.chr1.g2048.t1.cds</fullName>
    </submittedName>
</protein>
<dbReference type="PROSITE" id="PS50002">
    <property type="entry name" value="SH3"/>
    <property type="match status" value="1"/>
</dbReference>
<organism evidence="5 6">
    <name type="scientific">Oikopleura dioica</name>
    <name type="common">Tunicate</name>
    <dbReference type="NCBI Taxonomy" id="34765"/>
    <lineage>
        <taxon>Eukaryota</taxon>
        <taxon>Metazoa</taxon>
        <taxon>Chordata</taxon>
        <taxon>Tunicata</taxon>
        <taxon>Appendicularia</taxon>
        <taxon>Copelata</taxon>
        <taxon>Oikopleuridae</taxon>
        <taxon>Oikopleura</taxon>
    </lineage>
</organism>
<evidence type="ECO:0000313" key="5">
    <source>
        <dbReference type="EMBL" id="CAG5105346.1"/>
    </source>
</evidence>
<reference evidence="5 6" key="1">
    <citation type="submission" date="2021-04" db="EMBL/GenBank/DDBJ databases">
        <authorList>
            <person name="Bliznina A."/>
        </authorList>
    </citation>
    <scope>NUCLEOTIDE SEQUENCE [LARGE SCALE GENOMIC DNA]</scope>
</reference>
<proteinExistence type="predicted"/>
<feature type="domain" description="SH3" evidence="4">
    <location>
        <begin position="99"/>
        <end position="164"/>
    </location>
</feature>
<keyword evidence="1 2" id="KW-0728">SH3 domain</keyword>
<dbReference type="Gene3D" id="2.30.30.40">
    <property type="entry name" value="SH3 Domains"/>
    <property type="match status" value="1"/>
</dbReference>
<evidence type="ECO:0000256" key="2">
    <source>
        <dbReference type="PROSITE-ProRule" id="PRU00192"/>
    </source>
</evidence>
<dbReference type="InterPro" id="IPR036028">
    <property type="entry name" value="SH3-like_dom_sf"/>
</dbReference>
<dbReference type="SMART" id="SM00326">
    <property type="entry name" value="SH3"/>
    <property type="match status" value="1"/>
</dbReference>
<sequence>MADDLPSISSIEFSEISSFTTDQPQNGLNRVDVSAMIDARLESMKITYEMKHEIDKLAKRFIAIEDENTSLKKIVEEQQVKINEMSDQFDELKTLKLEKTERFGVARFNYKAANDDELSFEPFQFFYDLKPLEDGWCNAKMRDHKTGEEKKGAIPENFLDILYKKREEPNK</sequence>
<evidence type="ECO:0000313" key="6">
    <source>
        <dbReference type="Proteomes" id="UP001158576"/>
    </source>
</evidence>
<accession>A0ABN7SYZ4</accession>
<dbReference type="Pfam" id="PF00018">
    <property type="entry name" value="SH3_1"/>
    <property type="match status" value="1"/>
</dbReference>
<name>A0ABN7SYZ4_OIKDI</name>
<keyword evidence="3" id="KW-0175">Coiled coil</keyword>
<dbReference type="EMBL" id="OU015566">
    <property type="protein sequence ID" value="CAG5105346.1"/>
    <property type="molecule type" value="Genomic_DNA"/>
</dbReference>